<accession>A0A2H0C2K9</accession>
<dbReference type="SUPFAM" id="SSF52266">
    <property type="entry name" value="SGNH hydrolase"/>
    <property type="match status" value="1"/>
</dbReference>
<protein>
    <recommendedName>
        <fullName evidence="3">SGNH hydrolase-type esterase domain-containing protein</fullName>
    </recommendedName>
</protein>
<organism evidence="1 2">
    <name type="scientific">Candidatus Roizmanbacteria bacterium CG22_combo_CG10-13_8_21_14_all_33_16</name>
    <dbReference type="NCBI Taxonomy" id="1974859"/>
    <lineage>
        <taxon>Bacteria</taxon>
        <taxon>Candidatus Roizmaniibacteriota</taxon>
    </lineage>
</organism>
<comment type="caution">
    <text evidence="1">The sequence shown here is derived from an EMBL/GenBank/DDBJ whole genome shotgun (WGS) entry which is preliminary data.</text>
</comment>
<gene>
    <name evidence="1" type="ORF">COW96_04180</name>
</gene>
<evidence type="ECO:0008006" key="3">
    <source>
        <dbReference type="Google" id="ProtNLM"/>
    </source>
</evidence>
<evidence type="ECO:0000313" key="2">
    <source>
        <dbReference type="Proteomes" id="UP000230802"/>
    </source>
</evidence>
<dbReference type="EMBL" id="PCTD01000183">
    <property type="protein sequence ID" value="PIP64143.1"/>
    <property type="molecule type" value="Genomic_DNA"/>
</dbReference>
<dbReference type="InterPro" id="IPR036514">
    <property type="entry name" value="SGNH_hydro_sf"/>
</dbReference>
<name>A0A2H0C2K9_9BACT</name>
<dbReference type="Proteomes" id="UP000230802">
    <property type="component" value="Unassembled WGS sequence"/>
</dbReference>
<sequence length="241" mass="28149">MKKIKVLFIHHSTGGLLIFFGQLRKLLKEKAPNIELWDHGYNLYSSKILSYLFGAIMFRTGLSDQNGKMTGRDFNINISNNSPKEYAEIFSRDKNDFTLKNILSFDVIIFKNCFPTSKIESDEKLIEYEKYYSQIMKSISNYNNKFIVFTPPPLRAEMTKPKWADNARNLSEFINQEAKKYKNITIFDFFDLLADKEGKNKNMLKREYCNNFVPIDSHPNISANREVGKVFVDFLKLNTTL</sequence>
<evidence type="ECO:0000313" key="1">
    <source>
        <dbReference type="EMBL" id="PIP64143.1"/>
    </source>
</evidence>
<dbReference type="AlphaFoldDB" id="A0A2H0C2K9"/>
<proteinExistence type="predicted"/>
<reference evidence="1 2" key="1">
    <citation type="submission" date="2017-09" db="EMBL/GenBank/DDBJ databases">
        <title>Depth-based differentiation of microbial function through sediment-hosted aquifers and enrichment of novel symbionts in the deep terrestrial subsurface.</title>
        <authorList>
            <person name="Probst A.J."/>
            <person name="Ladd B."/>
            <person name="Jarett J.K."/>
            <person name="Geller-Mcgrath D.E."/>
            <person name="Sieber C.M."/>
            <person name="Emerson J.B."/>
            <person name="Anantharaman K."/>
            <person name="Thomas B.C."/>
            <person name="Malmstrom R."/>
            <person name="Stieglmeier M."/>
            <person name="Klingl A."/>
            <person name="Woyke T."/>
            <person name="Ryan C.M."/>
            <person name="Banfield J.F."/>
        </authorList>
    </citation>
    <scope>NUCLEOTIDE SEQUENCE [LARGE SCALE GENOMIC DNA]</scope>
    <source>
        <strain evidence="1">CG22_combo_CG10-13_8_21_14_all_33_16</strain>
    </source>
</reference>
<dbReference type="Gene3D" id="3.40.50.1110">
    <property type="entry name" value="SGNH hydrolase"/>
    <property type="match status" value="1"/>
</dbReference>